<sequence length="242" mass="27751">MQKQLFKIIMNGLIYVLIFAVIIIAPLLFLHFIYPNESSPDVWIGFIGSYLGSIVAVIGTVVVTRIQIRTERLDSLNNSLFIENYQMLNSLLNDLYHIKNVSLDYARNINVIKRYLGNNQTIDGISEFVQSFINGFDVQQFASFYNFAKNRLASLNLTADEIDNVDQIITNLFSSNRNLSTDYRIFNQLVNQDAKSDDDIQKMNDNLVKLTNDLSDIKTFLNQLDQSIQDILKDSHDSIAYK</sequence>
<protein>
    <submittedName>
        <fullName evidence="2">Uncharacterized protein</fullName>
    </submittedName>
</protein>
<dbReference type="Proteomes" id="UP000831181">
    <property type="component" value="Plasmid p1unnamed"/>
</dbReference>
<gene>
    <name evidence="2" type="ORF">MOO44_01240</name>
</gene>
<keyword evidence="1" id="KW-0472">Membrane</keyword>
<evidence type="ECO:0000256" key="1">
    <source>
        <dbReference type="SAM" id="Phobius"/>
    </source>
</evidence>
<dbReference type="KEGG" id="lbe:MOO44_01240"/>
<reference evidence="2" key="1">
    <citation type="journal article" date="2022" name="Int. J. Syst. Evol. Microbiol.">
        <title>Apilactobacillus apisilvae sp. nov., Nicolia spurrieriana gen. nov. sp. nov., Bombilactobacillus folatiphilus sp. nov. and Bombilactobacillus thymidiniphilus sp. nov., four new lactic acid bacterial isolates from stingless bees Tetragonula carbonaria and Austroplebeia australis.</title>
        <authorList>
            <person name="Oliphant S.A."/>
            <person name="Watson-Haigh N.S."/>
            <person name="Sumby K.M."/>
            <person name="Gardner J."/>
            <person name="Groom S."/>
            <person name="Jiranek V."/>
        </authorList>
    </citation>
    <scope>NUCLEOTIDE SEQUENCE</scope>
    <source>
        <strain evidence="2">SGEP1_A5</strain>
    </source>
</reference>
<accession>A0A976RQV5</accession>
<dbReference type="RefSeq" id="WP_260115780.1">
    <property type="nucleotide sequence ID" value="NZ_CP093360.1"/>
</dbReference>
<keyword evidence="2" id="KW-0614">Plasmid</keyword>
<evidence type="ECO:0000313" key="2">
    <source>
        <dbReference type="EMBL" id="UQS85971.1"/>
    </source>
</evidence>
<feature type="transmembrane region" description="Helical" evidence="1">
    <location>
        <begin position="12"/>
        <end position="30"/>
    </location>
</feature>
<proteinExistence type="predicted"/>
<feature type="transmembrane region" description="Helical" evidence="1">
    <location>
        <begin position="42"/>
        <end position="63"/>
    </location>
</feature>
<dbReference type="AlphaFoldDB" id="A0A976RQV5"/>
<evidence type="ECO:0000313" key="3">
    <source>
        <dbReference type="Proteomes" id="UP000831181"/>
    </source>
</evidence>
<keyword evidence="3" id="KW-1185">Reference proteome</keyword>
<geneLocation type="plasmid" evidence="2 3">
    <name>p1unnamed</name>
</geneLocation>
<organism evidence="2 3">
    <name type="scientific">Nicoliella spurrieriana</name>
    <dbReference type="NCBI Taxonomy" id="2925830"/>
    <lineage>
        <taxon>Bacteria</taxon>
        <taxon>Bacillati</taxon>
        <taxon>Bacillota</taxon>
        <taxon>Bacilli</taxon>
        <taxon>Lactobacillales</taxon>
        <taxon>Lactobacillaceae</taxon>
        <taxon>Nicoliella</taxon>
    </lineage>
</organism>
<keyword evidence="1" id="KW-1133">Transmembrane helix</keyword>
<keyword evidence="1" id="KW-0812">Transmembrane</keyword>
<dbReference type="EMBL" id="CP093360">
    <property type="protein sequence ID" value="UQS85971.1"/>
    <property type="molecule type" value="Genomic_DNA"/>
</dbReference>
<name>A0A976RQV5_9LACO</name>